<evidence type="ECO:0000256" key="1">
    <source>
        <dbReference type="SAM" id="MobiDB-lite"/>
    </source>
</evidence>
<dbReference type="EMBL" id="CP012672">
    <property type="protein sequence ID" value="AUX32730.1"/>
    <property type="molecule type" value="Genomic_DNA"/>
</dbReference>
<dbReference type="AlphaFoldDB" id="A0A4P2QRA1"/>
<gene>
    <name evidence="2" type="ORF">SOCE836_048770</name>
</gene>
<protein>
    <submittedName>
        <fullName evidence="2">Uncharacterized protein</fullName>
    </submittedName>
</protein>
<sequence length="125" mass="13711">MHPSENVDETEVDTPNSDPGSDNLALDDETENGPTAEPEAIGSFKLIRCKRHEHGSECMMKCAAGISCPAGRKHPYKSNVKTGLLMQCRALGLVSSCWYYYENGDICRFILGAPILCRYEGGKPD</sequence>
<name>A0A4P2QRA1_SORCE</name>
<evidence type="ECO:0000313" key="3">
    <source>
        <dbReference type="Proteomes" id="UP000295497"/>
    </source>
</evidence>
<dbReference type="Proteomes" id="UP000295497">
    <property type="component" value="Chromosome"/>
</dbReference>
<organism evidence="2 3">
    <name type="scientific">Sorangium cellulosum</name>
    <name type="common">Polyangium cellulosum</name>
    <dbReference type="NCBI Taxonomy" id="56"/>
    <lineage>
        <taxon>Bacteria</taxon>
        <taxon>Pseudomonadati</taxon>
        <taxon>Myxococcota</taxon>
        <taxon>Polyangia</taxon>
        <taxon>Polyangiales</taxon>
        <taxon>Polyangiaceae</taxon>
        <taxon>Sorangium</taxon>
    </lineage>
</organism>
<feature type="region of interest" description="Disordered" evidence="1">
    <location>
        <begin position="1"/>
        <end position="39"/>
    </location>
</feature>
<evidence type="ECO:0000313" key="2">
    <source>
        <dbReference type="EMBL" id="AUX32730.1"/>
    </source>
</evidence>
<reference evidence="2 3" key="1">
    <citation type="submission" date="2015-09" db="EMBL/GenBank/DDBJ databases">
        <title>Sorangium comparison.</title>
        <authorList>
            <person name="Zaburannyi N."/>
            <person name="Bunk B."/>
            <person name="Overmann J."/>
            <person name="Mueller R."/>
        </authorList>
    </citation>
    <scope>NUCLEOTIDE SEQUENCE [LARGE SCALE GENOMIC DNA]</scope>
    <source>
        <strain evidence="2 3">So ce836</strain>
    </source>
</reference>
<feature type="compositionally biased region" description="Acidic residues" evidence="1">
    <location>
        <begin position="1"/>
        <end position="12"/>
    </location>
</feature>
<proteinExistence type="predicted"/>
<accession>A0A4P2QRA1</accession>